<feature type="region of interest" description="Disordered" evidence="1">
    <location>
        <begin position="1"/>
        <end position="23"/>
    </location>
</feature>
<dbReference type="Gene3D" id="1.10.1380.10">
    <property type="entry name" value="Neutral endopeptidase , domain2"/>
    <property type="match status" value="1"/>
</dbReference>
<name>A0A9P0A9I7_BEMTA</name>
<reference evidence="2" key="1">
    <citation type="submission" date="2021-12" db="EMBL/GenBank/DDBJ databases">
        <authorList>
            <person name="King R."/>
        </authorList>
    </citation>
    <scope>NUCLEOTIDE SEQUENCE</scope>
</reference>
<evidence type="ECO:0000313" key="2">
    <source>
        <dbReference type="EMBL" id="CAH0385892.1"/>
    </source>
</evidence>
<gene>
    <name evidence="2" type="ORF">BEMITA_LOCUS5072</name>
</gene>
<protein>
    <submittedName>
        <fullName evidence="2">Uncharacterized protein</fullName>
    </submittedName>
</protein>
<evidence type="ECO:0000256" key="1">
    <source>
        <dbReference type="SAM" id="MobiDB-lite"/>
    </source>
</evidence>
<dbReference type="EMBL" id="OU963863">
    <property type="protein sequence ID" value="CAH0385892.1"/>
    <property type="molecule type" value="Genomic_DNA"/>
</dbReference>
<dbReference type="SUPFAM" id="SSF55486">
    <property type="entry name" value="Metalloproteases ('zincins'), catalytic domain"/>
    <property type="match status" value="1"/>
</dbReference>
<feature type="compositionally biased region" description="Basic and acidic residues" evidence="1">
    <location>
        <begin position="1"/>
        <end position="12"/>
    </location>
</feature>
<organism evidence="2 3">
    <name type="scientific">Bemisia tabaci</name>
    <name type="common">Sweetpotato whitefly</name>
    <name type="synonym">Aleurodes tabaci</name>
    <dbReference type="NCBI Taxonomy" id="7038"/>
    <lineage>
        <taxon>Eukaryota</taxon>
        <taxon>Metazoa</taxon>
        <taxon>Ecdysozoa</taxon>
        <taxon>Arthropoda</taxon>
        <taxon>Hexapoda</taxon>
        <taxon>Insecta</taxon>
        <taxon>Pterygota</taxon>
        <taxon>Neoptera</taxon>
        <taxon>Paraneoptera</taxon>
        <taxon>Hemiptera</taxon>
        <taxon>Sternorrhyncha</taxon>
        <taxon>Aleyrodoidea</taxon>
        <taxon>Aleyrodidae</taxon>
        <taxon>Aleyrodinae</taxon>
        <taxon>Bemisia</taxon>
    </lineage>
</organism>
<dbReference type="Proteomes" id="UP001152759">
    <property type="component" value="Chromosome 2"/>
</dbReference>
<evidence type="ECO:0000313" key="3">
    <source>
        <dbReference type="Proteomes" id="UP001152759"/>
    </source>
</evidence>
<proteinExistence type="predicted"/>
<keyword evidence="3" id="KW-1185">Reference proteome</keyword>
<dbReference type="InterPro" id="IPR042089">
    <property type="entry name" value="Peptidase_M13_dom_2"/>
</dbReference>
<sequence>MNPEKDIGEKSSRGKRSPIRTPQIRKIGNAPVKRLLESLGGWPVTTSEWTPPPFAVEYLFGRLKAEFNEGVLVEQWVGPDDKNSSMNILQVRPKTGGGFVAAGPPPRRQFFKHRPSTTLVRPISAVVWGIPLAAHSRANVRNFLLTAQLLFQIFRIQSGLILHTLVPVLSDQ</sequence>
<accession>A0A9P0A9I7</accession>
<dbReference type="AlphaFoldDB" id="A0A9P0A9I7"/>